<keyword evidence="3" id="KW-0804">Transcription</keyword>
<proteinExistence type="predicted"/>
<keyword evidence="1" id="KW-0805">Transcription regulation</keyword>
<dbReference type="PROSITE" id="PS00356">
    <property type="entry name" value="HTH_LACI_1"/>
    <property type="match status" value="1"/>
</dbReference>
<dbReference type="Pfam" id="PF13407">
    <property type="entry name" value="Peripla_BP_4"/>
    <property type="match status" value="1"/>
</dbReference>
<evidence type="ECO:0000313" key="5">
    <source>
        <dbReference type="EMBL" id="MQT13586.1"/>
    </source>
</evidence>
<reference evidence="5 6" key="1">
    <citation type="submission" date="2019-09" db="EMBL/GenBank/DDBJ databases">
        <title>Segnochrobactrum spirostomi gen. nov., sp. nov., isolated from the ciliate Spirostomum cf. yagiui and description of a novel family, Segnochrobactraceae fam. nov. within the order Rhizobiales of the class Alphaproteobacteria.</title>
        <authorList>
            <person name="Akter S."/>
            <person name="Shazib S.U.A."/>
            <person name="Shin M.K."/>
        </authorList>
    </citation>
    <scope>NUCLEOTIDE SEQUENCE [LARGE SCALE GENOMIC DNA]</scope>
    <source>
        <strain evidence="5 6">Sp-1</strain>
    </source>
</reference>
<dbReference type="Gene3D" id="3.40.50.2300">
    <property type="match status" value="2"/>
</dbReference>
<organism evidence="5 6">
    <name type="scientific">Segnochrobactrum spirostomi</name>
    <dbReference type="NCBI Taxonomy" id="2608987"/>
    <lineage>
        <taxon>Bacteria</taxon>
        <taxon>Pseudomonadati</taxon>
        <taxon>Pseudomonadota</taxon>
        <taxon>Alphaproteobacteria</taxon>
        <taxon>Hyphomicrobiales</taxon>
        <taxon>Segnochrobactraceae</taxon>
        <taxon>Segnochrobactrum</taxon>
    </lineage>
</organism>
<dbReference type="Proteomes" id="UP000332515">
    <property type="component" value="Unassembled WGS sequence"/>
</dbReference>
<dbReference type="SUPFAM" id="SSF47413">
    <property type="entry name" value="lambda repressor-like DNA-binding domains"/>
    <property type="match status" value="1"/>
</dbReference>
<dbReference type="CDD" id="cd01392">
    <property type="entry name" value="HTH_LacI"/>
    <property type="match status" value="1"/>
</dbReference>
<evidence type="ECO:0000256" key="2">
    <source>
        <dbReference type="ARBA" id="ARBA00023125"/>
    </source>
</evidence>
<dbReference type="InterPro" id="IPR028082">
    <property type="entry name" value="Peripla_BP_I"/>
</dbReference>
<dbReference type="Gene3D" id="1.10.260.40">
    <property type="entry name" value="lambda repressor-like DNA-binding domains"/>
    <property type="match status" value="1"/>
</dbReference>
<dbReference type="InterPro" id="IPR000843">
    <property type="entry name" value="HTH_LacI"/>
</dbReference>
<evidence type="ECO:0000256" key="3">
    <source>
        <dbReference type="ARBA" id="ARBA00023163"/>
    </source>
</evidence>
<sequence length="352" mass="37545">MAKRPTIVDLAEAAGVSVATVDRVLNGRHAVRSGTAERVLAAAEALGYHATALMERRVRRAVPERRFGFLLQKRSDAFYRQFAADIEAACAAATDVRVVPVVAFVDELSPGALAEAMRRLGADVDALSVVSIEHPHIDAAIADLKADGVPVFALLTDLTAEARAGYIGRDNRKEGRTAAWMIEHTAQAPGEIGIIVGSHRYLCQETAEISFRAYFREHASGFRLLEPLVNLEDVRVAYEATLDLLARRRGMVGLYLCGGGTDGVIRAVREEAPEGLAVVCYELTPTTRAALIDGVITAVIGTPTARLAQSAVAGMTKATAGKGLGRAAGAAPSDLPFVHAVHPFDLFIRENV</sequence>
<comment type="caution">
    <text evidence="5">The sequence shown here is derived from an EMBL/GenBank/DDBJ whole genome shotgun (WGS) entry which is preliminary data.</text>
</comment>
<protein>
    <submittedName>
        <fullName evidence="5">LacI family transcriptional regulator</fullName>
    </submittedName>
</protein>
<gene>
    <name evidence="5" type="ORF">F0357_13245</name>
</gene>
<name>A0A6A7Y4D1_9HYPH</name>
<dbReference type="GO" id="GO:0003700">
    <property type="term" value="F:DNA-binding transcription factor activity"/>
    <property type="evidence" value="ECO:0007669"/>
    <property type="project" value="TreeGrafter"/>
</dbReference>
<dbReference type="SMART" id="SM00354">
    <property type="entry name" value="HTH_LACI"/>
    <property type="match status" value="1"/>
</dbReference>
<dbReference type="InterPro" id="IPR025997">
    <property type="entry name" value="SBP_2_dom"/>
</dbReference>
<keyword evidence="6" id="KW-1185">Reference proteome</keyword>
<dbReference type="RefSeq" id="WP_153482460.1">
    <property type="nucleotide sequence ID" value="NZ_VWNA01000001.1"/>
</dbReference>
<evidence type="ECO:0000256" key="1">
    <source>
        <dbReference type="ARBA" id="ARBA00023015"/>
    </source>
</evidence>
<dbReference type="EMBL" id="VWNA01000001">
    <property type="protein sequence ID" value="MQT13586.1"/>
    <property type="molecule type" value="Genomic_DNA"/>
</dbReference>
<feature type="domain" description="HTH lacI-type" evidence="4">
    <location>
        <begin position="5"/>
        <end position="59"/>
    </location>
</feature>
<dbReference type="CDD" id="cd06307">
    <property type="entry name" value="PBP1_sugar_binding"/>
    <property type="match status" value="1"/>
</dbReference>
<dbReference type="PANTHER" id="PTHR30146:SF152">
    <property type="entry name" value="TRANSCRIPTIONAL REGULATORY PROTEIN"/>
    <property type="match status" value="1"/>
</dbReference>
<dbReference type="Pfam" id="PF00356">
    <property type="entry name" value="LacI"/>
    <property type="match status" value="1"/>
</dbReference>
<accession>A0A6A7Y4D1</accession>
<dbReference type="SUPFAM" id="SSF53822">
    <property type="entry name" value="Periplasmic binding protein-like I"/>
    <property type="match status" value="1"/>
</dbReference>
<evidence type="ECO:0000313" key="6">
    <source>
        <dbReference type="Proteomes" id="UP000332515"/>
    </source>
</evidence>
<evidence type="ECO:0000259" key="4">
    <source>
        <dbReference type="PROSITE" id="PS50932"/>
    </source>
</evidence>
<dbReference type="PROSITE" id="PS50932">
    <property type="entry name" value="HTH_LACI_2"/>
    <property type="match status" value="1"/>
</dbReference>
<dbReference type="AlphaFoldDB" id="A0A6A7Y4D1"/>
<dbReference type="InterPro" id="IPR010982">
    <property type="entry name" value="Lambda_DNA-bd_dom_sf"/>
</dbReference>
<dbReference type="GO" id="GO:0000976">
    <property type="term" value="F:transcription cis-regulatory region binding"/>
    <property type="evidence" value="ECO:0007669"/>
    <property type="project" value="TreeGrafter"/>
</dbReference>
<keyword evidence="2" id="KW-0238">DNA-binding</keyword>
<dbReference type="PANTHER" id="PTHR30146">
    <property type="entry name" value="LACI-RELATED TRANSCRIPTIONAL REPRESSOR"/>
    <property type="match status" value="1"/>
</dbReference>